<comment type="caution">
    <text evidence="1">The sequence shown here is derived from an EMBL/GenBank/DDBJ whole genome shotgun (WGS) entry which is preliminary data.</text>
</comment>
<dbReference type="Pfam" id="PF13715">
    <property type="entry name" value="CarbopepD_reg_2"/>
    <property type="match status" value="1"/>
</dbReference>
<gene>
    <name evidence="1" type="ORF">GCM10011514_27600</name>
</gene>
<evidence type="ECO:0000313" key="1">
    <source>
        <dbReference type="EMBL" id="GGD62024.1"/>
    </source>
</evidence>
<dbReference type="Proteomes" id="UP000609064">
    <property type="component" value="Unassembled WGS sequence"/>
</dbReference>
<proteinExistence type="predicted"/>
<dbReference type="SUPFAM" id="SSF49464">
    <property type="entry name" value="Carboxypeptidase regulatory domain-like"/>
    <property type="match status" value="1"/>
</dbReference>
<accession>A0A917DSB8</accession>
<dbReference type="AlphaFoldDB" id="A0A917DSB8"/>
<reference evidence="1" key="1">
    <citation type="journal article" date="2014" name="Int. J. Syst. Evol. Microbiol.">
        <title>Complete genome sequence of Corynebacterium casei LMG S-19264T (=DSM 44701T), isolated from a smear-ripened cheese.</title>
        <authorList>
            <consortium name="US DOE Joint Genome Institute (JGI-PGF)"/>
            <person name="Walter F."/>
            <person name="Albersmeier A."/>
            <person name="Kalinowski J."/>
            <person name="Ruckert C."/>
        </authorList>
    </citation>
    <scope>NUCLEOTIDE SEQUENCE</scope>
    <source>
        <strain evidence="1">CGMCC 1.15958</strain>
    </source>
</reference>
<name>A0A917DSB8_9BACT</name>
<organism evidence="1 2">
    <name type="scientific">Emticicia aquatilis</name>
    <dbReference type="NCBI Taxonomy" id="1537369"/>
    <lineage>
        <taxon>Bacteria</taxon>
        <taxon>Pseudomonadati</taxon>
        <taxon>Bacteroidota</taxon>
        <taxon>Cytophagia</taxon>
        <taxon>Cytophagales</taxon>
        <taxon>Leadbetterellaceae</taxon>
        <taxon>Emticicia</taxon>
    </lineage>
</organism>
<sequence length="313" mass="35336">MSDTELIAYFRNAATKQSESMCGRFRDNQLQTKYDINQWFPEWIIEENQLFYEIPIKKLSNKSLRIELPSFSNKHFIRNSIAAMLILSFSVNAQKKIISGKITDANDGSGLPGVSIQIVGTEKGVISNTDGEYKIEVEKNQKLRFGFVGYETQEIKVEDSPNINLKMEGEIMGEVVVTSYANRKGKVALGGYISVISGNICPIEDAQEKLPQPTRLSIYPNIARANDIFLKPEALETENGTKATAFGKIEKLEVYDYYTGKNFKISYNKEPNGELKLDISRMPNGLYVVRLLQENETAIEKPIVSIARLVIER</sequence>
<evidence type="ECO:0000313" key="2">
    <source>
        <dbReference type="Proteomes" id="UP000609064"/>
    </source>
</evidence>
<dbReference type="InterPro" id="IPR008969">
    <property type="entry name" value="CarboxyPept-like_regulatory"/>
</dbReference>
<dbReference type="EMBL" id="BMKK01000005">
    <property type="protein sequence ID" value="GGD62024.1"/>
    <property type="molecule type" value="Genomic_DNA"/>
</dbReference>
<dbReference type="Gene3D" id="2.60.40.1120">
    <property type="entry name" value="Carboxypeptidase-like, regulatory domain"/>
    <property type="match status" value="1"/>
</dbReference>
<protein>
    <submittedName>
        <fullName evidence="1">Uncharacterized protein</fullName>
    </submittedName>
</protein>
<reference evidence="1" key="2">
    <citation type="submission" date="2020-09" db="EMBL/GenBank/DDBJ databases">
        <authorList>
            <person name="Sun Q."/>
            <person name="Zhou Y."/>
        </authorList>
    </citation>
    <scope>NUCLEOTIDE SEQUENCE</scope>
    <source>
        <strain evidence="1">CGMCC 1.15958</strain>
    </source>
</reference>
<keyword evidence="2" id="KW-1185">Reference proteome</keyword>